<keyword evidence="3" id="KW-1185">Reference proteome</keyword>
<evidence type="ECO:0000256" key="1">
    <source>
        <dbReference type="SAM" id="MobiDB-lite"/>
    </source>
</evidence>
<dbReference type="EMBL" id="CACVBM020001118">
    <property type="protein sequence ID" value="CAA7032322.1"/>
    <property type="molecule type" value="Genomic_DNA"/>
</dbReference>
<name>A0A6D2IPF8_9BRAS</name>
<sequence>MESWKRIQQRSKAALLSKIFFCFATTALGYRKASSRGYSEVSNALAAGEVAVAEPEPKFQSFTGSGRRLDGLELEKLESKKKRLRRKTRRSKNIHSRFQSGCNGGDVRGDGGFIEDVKLEKI</sequence>
<proteinExistence type="predicted"/>
<accession>A0A6D2IPF8</accession>
<comment type="caution">
    <text evidence="2">The sequence shown here is derived from an EMBL/GenBank/DDBJ whole genome shotgun (WGS) entry which is preliminary data.</text>
</comment>
<gene>
    <name evidence="2" type="ORF">MERR_LOCUS19557</name>
</gene>
<protein>
    <submittedName>
        <fullName evidence="2">Uncharacterized protein</fullName>
    </submittedName>
</protein>
<dbReference type="Proteomes" id="UP000467841">
    <property type="component" value="Unassembled WGS sequence"/>
</dbReference>
<reference evidence="2" key="1">
    <citation type="submission" date="2020-01" db="EMBL/GenBank/DDBJ databases">
        <authorList>
            <person name="Mishra B."/>
        </authorList>
    </citation>
    <scope>NUCLEOTIDE SEQUENCE [LARGE SCALE GENOMIC DNA]</scope>
</reference>
<organism evidence="2 3">
    <name type="scientific">Microthlaspi erraticum</name>
    <dbReference type="NCBI Taxonomy" id="1685480"/>
    <lineage>
        <taxon>Eukaryota</taxon>
        <taxon>Viridiplantae</taxon>
        <taxon>Streptophyta</taxon>
        <taxon>Embryophyta</taxon>
        <taxon>Tracheophyta</taxon>
        <taxon>Spermatophyta</taxon>
        <taxon>Magnoliopsida</taxon>
        <taxon>eudicotyledons</taxon>
        <taxon>Gunneridae</taxon>
        <taxon>Pentapetalae</taxon>
        <taxon>rosids</taxon>
        <taxon>malvids</taxon>
        <taxon>Brassicales</taxon>
        <taxon>Brassicaceae</taxon>
        <taxon>Coluteocarpeae</taxon>
        <taxon>Microthlaspi</taxon>
    </lineage>
</organism>
<dbReference type="AlphaFoldDB" id="A0A6D2IPF8"/>
<evidence type="ECO:0000313" key="2">
    <source>
        <dbReference type="EMBL" id="CAA7032322.1"/>
    </source>
</evidence>
<evidence type="ECO:0000313" key="3">
    <source>
        <dbReference type="Proteomes" id="UP000467841"/>
    </source>
</evidence>
<feature type="compositionally biased region" description="Basic residues" evidence="1">
    <location>
        <begin position="82"/>
        <end position="95"/>
    </location>
</feature>
<feature type="region of interest" description="Disordered" evidence="1">
    <location>
        <begin position="82"/>
        <end position="104"/>
    </location>
</feature>